<accession>A0A0A9BEK6</accession>
<proteinExistence type="predicted"/>
<reference evidence="1" key="1">
    <citation type="submission" date="2014-09" db="EMBL/GenBank/DDBJ databases">
        <authorList>
            <person name="Magalhaes I.L.F."/>
            <person name="Oliveira U."/>
            <person name="Santos F.R."/>
            <person name="Vidigal T.H.D.A."/>
            <person name="Brescovit A.D."/>
            <person name="Santos A.J."/>
        </authorList>
    </citation>
    <scope>NUCLEOTIDE SEQUENCE</scope>
    <source>
        <tissue evidence="1">Shoot tissue taken approximately 20 cm above the soil surface</tissue>
    </source>
</reference>
<evidence type="ECO:0000313" key="1">
    <source>
        <dbReference type="EMBL" id="JAD59640.1"/>
    </source>
</evidence>
<name>A0A0A9BEK6_ARUDO</name>
<reference evidence="1" key="2">
    <citation type="journal article" date="2015" name="Data Brief">
        <title>Shoot transcriptome of the giant reed, Arundo donax.</title>
        <authorList>
            <person name="Barrero R.A."/>
            <person name="Guerrero F.D."/>
            <person name="Moolhuijzen P."/>
            <person name="Goolsby J.A."/>
            <person name="Tidwell J."/>
            <person name="Bellgard S.E."/>
            <person name="Bellgard M.I."/>
        </authorList>
    </citation>
    <scope>NUCLEOTIDE SEQUENCE</scope>
    <source>
        <tissue evidence="1">Shoot tissue taken approximately 20 cm above the soil surface</tissue>
    </source>
</reference>
<dbReference type="AlphaFoldDB" id="A0A0A9BEK6"/>
<organism evidence="1">
    <name type="scientific">Arundo donax</name>
    <name type="common">Giant reed</name>
    <name type="synonym">Donax arundinaceus</name>
    <dbReference type="NCBI Taxonomy" id="35708"/>
    <lineage>
        <taxon>Eukaryota</taxon>
        <taxon>Viridiplantae</taxon>
        <taxon>Streptophyta</taxon>
        <taxon>Embryophyta</taxon>
        <taxon>Tracheophyta</taxon>
        <taxon>Spermatophyta</taxon>
        <taxon>Magnoliopsida</taxon>
        <taxon>Liliopsida</taxon>
        <taxon>Poales</taxon>
        <taxon>Poaceae</taxon>
        <taxon>PACMAD clade</taxon>
        <taxon>Arundinoideae</taxon>
        <taxon>Arundineae</taxon>
        <taxon>Arundo</taxon>
    </lineage>
</organism>
<sequence length="64" mass="6973">MRVVAQTGHADKCVGLFGTRGRESVLNKLSGSVQLYSFPGLQVPITMGDALMLQRRGDKEILEP</sequence>
<dbReference type="EMBL" id="GBRH01238255">
    <property type="protein sequence ID" value="JAD59640.1"/>
    <property type="molecule type" value="Transcribed_RNA"/>
</dbReference>
<protein>
    <submittedName>
        <fullName evidence="1">Uncharacterized protein</fullName>
    </submittedName>
</protein>